<feature type="signal peptide" evidence="1">
    <location>
        <begin position="1"/>
        <end position="19"/>
    </location>
</feature>
<dbReference type="AlphaFoldDB" id="A0AAI9MTG5"/>
<feature type="chain" id="PRO_5042599355" description="DKNYY family protein" evidence="1">
    <location>
        <begin position="20"/>
        <end position="532"/>
    </location>
</feature>
<gene>
    <name evidence="2" type="ORF">PN925_003088</name>
</gene>
<evidence type="ECO:0000256" key="1">
    <source>
        <dbReference type="SAM" id="SignalP"/>
    </source>
</evidence>
<reference evidence="2" key="1">
    <citation type="submission" date="2024-02" db="EMBL/GenBank/DDBJ databases">
        <authorList>
            <consortium name="Clinical and Environmental Microbiology Branch: Whole genome sequencing antimicrobial resistance pathogens in the healthcare setting"/>
        </authorList>
    </citation>
    <scope>NUCLEOTIDE SEQUENCE</scope>
    <source>
        <strain evidence="2">2023KU-00017</strain>
    </source>
</reference>
<dbReference type="RefSeq" id="WP_368898870.1">
    <property type="nucleotide sequence ID" value="NZ_CAXOOS010000002.1"/>
</dbReference>
<evidence type="ECO:0000313" key="2">
    <source>
        <dbReference type="EMBL" id="EMO9457689.1"/>
    </source>
</evidence>
<accession>A0AAI9MTG5</accession>
<name>A0AAI9MTG5_MORMO</name>
<organism evidence="2">
    <name type="scientific">Morganella morganii</name>
    <name type="common">Proteus morganii</name>
    <dbReference type="NCBI Taxonomy" id="582"/>
    <lineage>
        <taxon>Bacteria</taxon>
        <taxon>Pseudomonadati</taxon>
        <taxon>Pseudomonadota</taxon>
        <taxon>Gammaproteobacteria</taxon>
        <taxon>Enterobacterales</taxon>
        <taxon>Morganellaceae</taxon>
        <taxon>Morganella</taxon>
    </lineage>
</organism>
<evidence type="ECO:0008006" key="3">
    <source>
        <dbReference type="Google" id="ProtNLM"/>
    </source>
</evidence>
<proteinExistence type="predicted"/>
<keyword evidence="1" id="KW-0732">Signal</keyword>
<comment type="caution">
    <text evidence="2">The sequence shown here is derived from an EMBL/GenBank/DDBJ whole genome shotgun (WGS) entry which is preliminary data.</text>
</comment>
<protein>
    <recommendedName>
        <fullName evidence="3">DKNYY family protein</fullName>
    </recommendedName>
</protein>
<sequence>MVKILLSVLLLFYPLISSAVSDECQNIARRTENQGVESERHIYRVSSPGRAYFYSAPDSRCKSKNSFLIKGDSVIGYQTAGDYLFGGYINTGGELIDGWLELSQLTETNLRISPLAEEVDYVNRKPKKKTDNPLPDEDFHLMTDKMIVRPGEPLSQLRSDILKYYSQEPETVFIGYSKNGRTLGVDYPDPAVSVYISDGVNDKIDEEVISQIDILSAKYKTHRGIKIGDPVFLMFERYGIHDSFSATETNESFIYQRENISLTFETDKAKKITRITYLLTSPETASCLVNPSTWSAASFTLPATKEIIAGGRTWFYSQPDEQCKTDRFIIRGDHVLQYRKQGDFAYVNYINSKNRVVEGWIKLSLLEKSDEQNNDLNYQDFIWSSDDGEADLLGKPLSDNTVSRWLEQQQEKVSVAPLHDFFREFELWRYDTGDTIITVAGTNVIIEKRTGGRDKYISEITFKNNRYKTRRGIAAGDSYQDMIKAYGNHYQISPDDNCYYYSWFDRRLGFCFDGDREIKEVTYTNYPESDIR</sequence>
<dbReference type="EMBL" id="ABKJEP030000052">
    <property type="protein sequence ID" value="EMO9457689.1"/>
    <property type="molecule type" value="Genomic_DNA"/>
</dbReference>